<accession>A0ABV9EB95</accession>
<organism evidence="3 4">
    <name type="scientific">Sphaerisporangium corydalis</name>
    <dbReference type="NCBI Taxonomy" id="1441875"/>
    <lineage>
        <taxon>Bacteria</taxon>
        <taxon>Bacillati</taxon>
        <taxon>Actinomycetota</taxon>
        <taxon>Actinomycetes</taxon>
        <taxon>Streptosporangiales</taxon>
        <taxon>Streptosporangiaceae</taxon>
        <taxon>Sphaerisporangium</taxon>
    </lineage>
</organism>
<evidence type="ECO:0000313" key="3">
    <source>
        <dbReference type="EMBL" id="MFC4586508.1"/>
    </source>
</evidence>
<comment type="caution">
    <text evidence="3">The sequence shown here is derived from an EMBL/GenBank/DDBJ whole genome shotgun (WGS) entry which is preliminary data.</text>
</comment>
<reference evidence="4" key="1">
    <citation type="journal article" date="2019" name="Int. J. Syst. Evol. Microbiol.">
        <title>The Global Catalogue of Microorganisms (GCM) 10K type strain sequencing project: providing services to taxonomists for standard genome sequencing and annotation.</title>
        <authorList>
            <consortium name="The Broad Institute Genomics Platform"/>
            <consortium name="The Broad Institute Genome Sequencing Center for Infectious Disease"/>
            <person name="Wu L."/>
            <person name="Ma J."/>
        </authorList>
    </citation>
    <scope>NUCLEOTIDE SEQUENCE [LARGE SCALE GENOMIC DNA]</scope>
    <source>
        <strain evidence="4">CCUG 49560</strain>
    </source>
</reference>
<evidence type="ECO:0000259" key="2">
    <source>
        <dbReference type="Pfam" id="PF18075"/>
    </source>
</evidence>
<dbReference type="InterPro" id="IPR040690">
    <property type="entry name" value="FtsX_ECD"/>
</dbReference>
<keyword evidence="4" id="KW-1185">Reference proteome</keyword>
<feature type="transmembrane region" description="Helical" evidence="1">
    <location>
        <begin position="34"/>
        <end position="57"/>
    </location>
</feature>
<dbReference type="Proteomes" id="UP001595891">
    <property type="component" value="Unassembled WGS sequence"/>
</dbReference>
<keyword evidence="1" id="KW-0472">Membrane</keyword>
<evidence type="ECO:0000256" key="1">
    <source>
        <dbReference type="SAM" id="Phobius"/>
    </source>
</evidence>
<feature type="domain" description="FtsX extracellular" evidence="2">
    <location>
        <begin position="200"/>
        <end position="296"/>
    </location>
</feature>
<protein>
    <submittedName>
        <fullName evidence="3">Permease-like cell division protein FtsX</fullName>
    </submittedName>
</protein>
<dbReference type="EMBL" id="JBHSFN010000005">
    <property type="protein sequence ID" value="MFC4586508.1"/>
    <property type="molecule type" value="Genomic_DNA"/>
</dbReference>
<keyword evidence="1" id="KW-1133">Transmembrane helix</keyword>
<sequence>MYQPEEPPGPEELSFGEDPDREPRFRAWASAHRVLLAVGAVAVVLLGVVAGGGWYLYDRSREPLPPPDVAVPEQLRFAVGVCGEGISRCQTDQGRVIADQPRVEAALRAIPEVVSLEFVSSAASYNRWRGLPDRYPDVTSDFTLTQANFPDSFIGTLRHQSDYLAVAAKVRRIRGVRVVTRVTTDFWDGRADVTVTLCGYGPARACKSIGGRPVTDAQKRAILDRLLAVDGVEKIYFEDRAHALKLERLYRPEGINDGPPLLLELMLESYRVRTGTPKAAEAVRKAVRDMPGVQSVR</sequence>
<proteinExistence type="predicted"/>
<dbReference type="Gene3D" id="3.30.70.3040">
    <property type="match status" value="2"/>
</dbReference>
<name>A0ABV9EB95_9ACTN</name>
<gene>
    <name evidence="3" type="ORF">ACFO8L_10515</name>
</gene>
<dbReference type="Pfam" id="PF18075">
    <property type="entry name" value="FtsX_ECD"/>
    <property type="match status" value="2"/>
</dbReference>
<keyword evidence="1" id="KW-0812">Transmembrane</keyword>
<evidence type="ECO:0000313" key="4">
    <source>
        <dbReference type="Proteomes" id="UP001595891"/>
    </source>
</evidence>
<dbReference type="RefSeq" id="WP_262841495.1">
    <property type="nucleotide sequence ID" value="NZ_JANZYP010000005.1"/>
</dbReference>
<feature type="domain" description="FtsX extracellular" evidence="2">
    <location>
        <begin position="99"/>
        <end position="179"/>
    </location>
</feature>